<sequence length="206" mass="22009">MVWATRRGVLKQRLPATSTAAPRPTAPSRRARPAAVPSMHSSTSRSFHGEIRYVIGYRPLVAGGKPGEGAFETLRYTNHVLTSQAGVDRLVEKVNRRTYSMQRGGGGKPIHVPLQSAKINFARHALLVVVADNPCHSYDLESWRSVGGAAGHYAAAVALRKLPIHSTPSCLGHFSAWEVPLLNGPVQLVTLSGAPPSGSIAQLGPE</sequence>
<evidence type="ECO:0000313" key="2">
    <source>
        <dbReference type="EMBL" id="KAL1504248.1"/>
    </source>
</evidence>
<dbReference type="AlphaFoldDB" id="A0AB34IST4"/>
<organism evidence="2 3">
    <name type="scientific">Prymnesium parvum</name>
    <name type="common">Toxic golden alga</name>
    <dbReference type="NCBI Taxonomy" id="97485"/>
    <lineage>
        <taxon>Eukaryota</taxon>
        <taxon>Haptista</taxon>
        <taxon>Haptophyta</taxon>
        <taxon>Prymnesiophyceae</taxon>
        <taxon>Prymnesiales</taxon>
        <taxon>Prymnesiaceae</taxon>
        <taxon>Prymnesium</taxon>
    </lineage>
</organism>
<comment type="caution">
    <text evidence="2">The sequence shown here is derived from an EMBL/GenBank/DDBJ whole genome shotgun (WGS) entry which is preliminary data.</text>
</comment>
<evidence type="ECO:0000256" key="1">
    <source>
        <dbReference type="SAM" id="MobiDB-lite"/>
    </source>
</evidence>
<protein>
    <submittedName>
        <fullName evidence="2">Uncharacterized protein</fullName>
    </submittedName>
</protein>
<proteinExistence type="predicted"/>
<feature type="region of interest" description="Disordered" evidence="1">
    <location>
        <begin position="13"/>
        <end position="43"/>
    </location>
</feature>
<name>A0AB34IST4_PRYPA</name>
<dbReference type="Proteomes" id="UP001515480">
    <property type="component" value="Unassembled WGS sequence"/>
</dbReference>
<evidence type="ECO:0000313" key="3">
    <source>
        <dbReference type="Proteomes" id="UP001515480"/>
    </source>
</evidence>
<reference evidence="2 3" key="1">
    <citation type="journal article" date="2024" name="Science">
        <title>Giant polyketide synthase enzymes in the biosynthesis of giant marine polyether toxins.</title>
        <authorList>
            <person name="Fallon T.R."/>
            <person name="Shende V.V."/>
            <person name="Wierzbicki I.H."/>
            <person name="Pendleton A.L."/>
            <person name="Watervoot N.F."/>
            <person name="Auber R.P."/>
            <person name="Gonzalez D.J."/>
            <person name="Wisecaver J.H."/>
            <person name="Moore B.S."/>
        </authorList>
    </citation>
    <scope>NUCLEOTIDE SEQUENCE [LARGE SCALE GENOMIC DNA]</scope>
    <source>
        <strain evidence="2 3">12B1</strain>
    </source>
</reference>
<gene>
    <name evidence="2" type="ORF">AB1Y20_010657</name>
</gene>
<dbReference type="EMBL" id="JBGBPQ010000020">
    <property type="protein sequence ID" value="KAL1504248.1"/>
    <property type="molecule type" value="Genomic_DNA"/>
</dbReference>
<accession>A0AB34IST4</accession>
<feature type="compositionally biased region" description="Low complexity" evidence="1">
    <location>
        <begin position="15"/>
        <end position="38"/>
    </location>
</feature>
<keyword evidence="3" id="KW-1185">Reference proteome</keyword>